<accession>A0A1U7W3C0</accession>
<evidence type="ECO:0000259" key="3">
    <source>
        <dbReference type="Pfam" id="PF13952"/>
    </source>
</evidence>
<organism evidence="5 6">
    <name type="scientific">Nicotiana sylvestris</name>
    <name type="common">Wood tobacco</name>
    <name type="synonym">South American tobacco</name>
    <dbReference type="NCBI Taxonomy" id="4096"/>
    <lineage>
        <taxon>Eukaryota</taxon>
        <taxon>Viridiplantae</taxon>
        <taxon>Streptophyta</taxon>
        <taxon>Embryophyta</taxon>
        <taxon>Tracheophyta</taxon>
        <taxon>Spermatophyta</taxon>
        <taxon>Magnoliopsida</taxon>
        <taxon>eudicotyledons</taxon>
        <taxon>Gunneridae</taxon>
        <taxon>Pentapetalae</taxon>
        <taxon>asterids</taxon>
        <taxon>lamiids</taxon>
        <taxon>Solanales</taxon>
        <taxon>Solanaceae</taxon>
        <taxon>Nicotianoideae</taxon>
        <taxon>Nicotianeae</taxon>
        <taxon>Nicotiana</taxon>
    </lineage>
</organism>
<dbReference type="Proteomes" id="UP000189701">
    <property type="component" value="Unplaced"/>
</dbReference>
<keyword evidence="2" id="KW-0812">Transmembrane</keyword>
<feature type="coiled-coil region" evidence="1">
    <location>
        <begin position="676"/>
        <end position="711"/>
    </location>
</feature>
<dbReference type="PANTHER" id="PTHR48258">
    <property type="entry name" value="DUF4218 DOMAIN-CONTAINING PROTEIN-RELATED"/>
    <property type="match status" value="1"/>
</dbReference>
<keyword evidence="2" id="KW-0472">Membrane</keyword>
<dbReference type="PANTHER" id="PTHR48258:SF13">
    <property type="match status" value="1"/>
</dbReference>
<dbReference type="InterPro" id="IPR025452">
    <property type="entry name" value="DUF4218"/>
</dbReference>
<evidence type="ECO:0000313" key="5">
    <source>
        <dbReference type="Proteomes" id="UP000189701"/>
    </source>
</evidence>
<dbReference type="Pfam" id="PF13960">
    <property type="entry name" value="DUF4218"/>
    <property type="match status" value="1"/>
</dbReference>
<keyword evidence="2" id="KW-1133">Transmembrane helix</keyword>
<feature type="transmembrane region" description="Helical" evidence="2">
    <location>
        <begin position="597"/>
        <end position="617"/>
    </location>
</feature>
<protein>
    <submittedName>
        <fullName evidence="6">Uncharacterized protein LOC104224561</fullName>
    </submittedName>
</protein>
<dbReference type="InterPro" id="IPR025312">
    <property type="entry name" value="DUF4216"/>
</dbReference>
<proteinExistence type="predicted"/>
<feature type="domain" description="DUF4218" evidence="4">
    <location>
        <begin position="120"/>
        <end position="186"/>
    </location>
</feature>
<reference evidence="6" key="2">
    <citation type="submission" date="2025-08" db="UniProtKB">
        <authorList>
            <consortium name="RefSeq"/>
        </authorList>
    </citation>
    <scope>IDENTIFICATION</scope>
    <source>
        <tissue evidence="6">Leaf</tissue>
    </source>
</reference>
<gene>
    <name evidence="6" type="primary">LOC104224561</name>
</gene>
<evidence type="ECO:0000256" key="2">
    <source>
        <dbReference type="SAM" id="Phobius"/>
    </source>
</evidence>
<dbReference type="RefSeq" id="XP_009774542.1">
    <property type="nucleotide sequence ID" value="XM_009776240.1"/>
</dbReference>
<evidence type="ECO:0000256" key="1">
    <source>
        <dbReference type="SAM" id="Coils"/>
    </source>
</evidence>
<feature type="domain" description="DUF4216" evidence="3">
    <location>
        <begin position="285"/>
        <end position="329"/>
    </location>
</feature>
<keyword evidence="5" id="KW-1185">Reference proteome</keyword>
<feature type="transmembrane region" description="Helical" evidence="2">
    <location>
        <begin position="629"/>
        <end position="650"/>
    </location>
</feature>
<sequence>MVGKTKDTLKSRYDLMDLGIRQRLHPIEDGNNILLPVACYALSPEEKLKVCSFIANLKVPDAFSSNISRCVNVQEKKIHGLKCHDHHVLLQDIFPVVIRGLLPKEVCDPIIALEFFFKNIYSKCLMIEDLEIQEAEIPIILSKLHLVFPPAFFDVMVHLSIHLTSEAKLGGPAQYRNMYPIEREYTREIESQSSMRAHKNEFLDWFRAHIFVLSSQGRTNDELISLAVGSAPLVHRYSIFVVNGFKFHTKELALRRKMQNSSVLVRGDDSDSNKEYYGVLEDIYELSYVGNIKVYLFKCHWWDVTRLGRGYKIDKYGFTKIEDEELLNEEVYQQEEADFNTSCTNDQENIIEKYQKVDIILSDTFLGSQDFKVVSERNKRNREKQVTKYTCGTKSFAEIEKSTRNPITGEIDTPDKVWEIQHTRKDDRGELVWVDPQSQQIHGQLQEVVTQQQSEEIEHPMTRDEILSTVLGERTGYVRGKGYEKKPPKKSNMQQASIESSVSFAMKIMRQKMQAEMDRKLQEEREQMAAQLQRNMELELQRKLAEEREQSSVEVDKRIHLEVDKRMHEQFASLMTRMLQQVLAPLLLNNSSSFSAFLLPSFGTILLSLAPYFLVNFSFFNFYPLDNRLLAASGAAAAVSLQTLVVWAAVKKSNMQQASIESSVSFAMKIMRQKMQAEMDRKLQEERKQMAAQLQRNMELELQRKLAEEREQSSVEVDKRIHLEVDKRMHEQFASLMTRMLQQ</sequence>
<reference evidence="5" key="1">
    <citation type="journal article" date="2013" name="Genome Biol.">
        <title>Reference genomes and transcriptomes of Nicotiana sylvestris and Nicotiana tomentosiformis.</title>
        <authorList>
            <person name="Sierro N."/>
            <person name="Battey J.N."/>
            <person name="Ouadi S."/>
            <person name="Bovet L."/>
            <person name="Goepfert S."/>
            <person name="Bakaher N."/>
            <person name="Peitsch M.C."/>
            <person name="Ivanov N.V."/>
        </authorList>
    </citation>
    <scope>NUCLEOTIDE SEQUENCE [LARGE SCALE GENOMIC DNA]</scope>
</reference>
<evidence type="ECO:0000259" key="4">
    <source>
        <dbReference type="Pfam" id="PF13960"/>
    </source>
</evidence>
<dbReference type="Pfam" id="PF13952">
    <property type="entry name" value="DUF4216"/>
    <property type="match status" value="1"/>
</dbReference>
<feature type="coiled-coil region" evidence="1">
    <location>
        <begin position="506"/>
        <end position="549"/>
    </location>
</feature>
<keyword evidence="1" id="KW-0175">Coiled coil</keyword>
<name>A0A1U7W3C0_NICSY</name>
<dbReference type="AlphaFoldDB" id="A0A1U7W3C0"/>
<dbReference type="STRING" id="4096.A0A1U7W3C0"/>
<evidence type="ECO:0000313" key="6">
    <source>
        <dbReference type="RefSeq" id="XP_009774542.1"/>
    </source>
</evidence>
<feature type="non-terminal residue" evidence="6">
    <location>
        <position position="743"/>
    </location>
</feature>